<organism evidence="1 2">
    <name type="scientific">Staphylococcus aureus</name>
    <dbReference type="NCBI Taxonomy" id="1280"/>
    <lineage>
        <taxon>Bacteria</taxon>
        <taxon>Bacillati</taxon>
        <taxon>Bacillota</taxon>
        <taxon>Bacilli</taxon>
        <taxon>Bacillales</taxon>
        <taxon>Staphylococcaceae</taxon>
        <taxon>Staphylococcus</taxon>
    </lineage>
</organism>
<gene>
    <name evidence="1" type="ORF">AS572_06220</name>
</gene>
<evidence type="ECO:0000313" key="2">
    <source>
        <dbReference type="Proteomes" id="UP000197894"/>
    </source>
</evidence>
<name>A0AAP8CPV5_STAAU</name>
<protein>
    <submittedName>
        <fullName evidence="1">Nitrogen fixation protein NifR</fullName>
    </submittedName>
</protein>
<accession>A0AAP8CPV5</accession>
<sequence>MSSASFNSILALFCRIFKYKFGMNNKVVIKLSCVIGIKGINQSNNHYNAYWRGPNKEADEKSAYNNVQVGVRGPTKRNWIRNFYRQCKLAGPQHREFRKEILQAMQVGEEQQI</sequence>
<dbReference type="AlphaFoldDB" id="A0AAP8CPV5"/>
<comment type="caution">
    <text evidence="1">The sequence shown here is derived from an EMBL/GenBank/DDBJ whole genome shotgun (WGS) entry which is preliminary data.</text>
</comment>
<dbReference type="Proteomes" id="UP000197894">
    <property type="component" value="Unassembled WGS sequence"/>
</dbReference>
<evidence type="ECO:0000313" key="1">
    <source>
        <dbReference type="EMBL" id="OWT16492.1"/>
    </source>
</evidence>
<dbReference type="RefSeq" id="WP_001807914.1">
    <property type="nucleotide sequence ID" value="NZ_CAKOFH010000009.1"/>
</dbReference>
<reference evidence="1 2" key="1">
    <citation type="journal article" date="2017" name="BMC Genomics">
        <title>Prophages and adaptation of Staphylococcus aureus ST398 to the human clinic.</title>
        <authorList>
            <consortium name="Regional Infection Control Group of the Centre Region"/>
            <person name="Diene S.M."/>
            <person name="Corvaglia A.R."/>
            <person name="Francois P."/>
            <person name="van der Mee-Marquet N."/>
        </authorList>
    </citation>
    <scope>NUCLEOTIDE SEQUENCE [LARGE SCALE GENOMIC DNA]</scope>
    <source>
        <strain evidence="1 2">SA13-246</strain>
    </source>
</reference>
<proteinExistence type="predicted"/>
<dbReference type="EMBL" id="LNJK01000003">
    <property type="protein sequence ID" value="OWT16492.1"/>
    <property type="molecule type" value="Genomic_DNA"/>
</dbReference>